<evidence type="ECO:0000256" key="1">
    <source>
        <dbReference type="ARBA" id="ARBA00006484"/>
    </source>
</evidence>
<keyword evidence="2" id="KW-0521">NADP</keyword>
<dbReference type="OrthoDB" id="191139at2759"/>
<dbReference type="PANTHER" id="PTHR24320">
    <property type="entry name" value="RETINOL DEHYDROGENASE"/>
    <property type="match status" value="1"/>
</dbReference>
<dbReference type="Gene3D" id="3.40.50.720">
    <property type="entry name" value="NAD(P)-binding Rossmann-like Domain"/>
    <property type="match status" value="1"/>
</dbReference>
<dbReference type="InterPro" id="IPR002347">
    <property type="entry name" value="SDR_fam"/>
</dbReference>
<dbReference type="AlphaFoldDB" id="A0A8H6MAQ5"/>
<reference evidence="4 5" key="1">
    <citation type="submission" date="2020-07" db="EMBL/GenBank/DDBJ databases">
        <title>Comparative genomics of pyrophilous fungi reveals a link between fire events and developmental genes.</title>
        <authorList>
            <consortium name="DOE Joint Genome Institute"/>
            <person name="Steindorff A.S."/>
            <person name="Carver A."/>
            <person name="Calhoun S."/>
            <person name="Stillman K."/>
            <person name="Liu H."/>
            <person name="Lipzen A."/>
            <person name="Pangilinan J."/>
            <person name="Labutti K."/>
            <person name="Bruns T.D."/>
            <person name="Grigoriev I.V."/>
        </authorList>
    </citation>
    <scope>NUCLEOTIDE SEQUENCE [LARGE SCALE GENOMIC DNA]</scope>
    <source>
        <strain evidence="4 5">CBS 144469</strain>
    </source>
</reference>
<comment type="similarity">
    <text evidence="1">Belongs to the short-chain dehydrogenases/reductases (SDR) family.</text>
</comment>
<keyword evidence="5" id="KW-1185">Reference proteome</keyword>
<evidence type="ECO:0000256" key="2">
    <source>
        <dbReference type="ARBA" id="ARBA00022857"/>
    </source>
</evidence>
<sequence length="314" mass="34709">MPPAIVRNFIDQAYPPKARFSTSDIPDLTGQVAIVTGANTGVGKVTAKELLSHNAKVYFAARDKSRAEQAIEELKEETGKEGIFLQLDLSDLHSVKRAVEEFQKQEIQLHILFNNAGVMEPPIEQLTKQGYDLQFGTNVLGHFYLTKLLLPSLLAAKAPNGKAGRVIHTSSLSATFANTLEFNTFIDGPARRKLGKRPLYNQSKLGNVIISNEFARRYGEQGLISAAVNPGNLKSDLQRHVGRVPKAIMTFLFLHPIEFGALTQLWAGTTEEGSNMNGKYLIPWARHGPPPPASLNEVLGKELWDWLEKQVESV</sequence>
<dbReference type="EMBL" id="JACGCI010000023">
    <property type="protein sequence ID" value="KAF6757292.1"/>
    <property type="molecule type" value="Genomic_DNA"/>
</dbReference>
<evidence type="ECO:0000313" key="5">
    <source>
        <dbReference type="Proteomes" id="UP000521943"/>
    </source>
</evidence>
<evidence type="ECO:0000313" key="4">
    <source>
        <dbReference type="EMBL" id="KAF6757292.1"/>
    </source>
</evidence>
<proteinExistence type="inferred from homology"/>
<name>A0A8H6MAQ5_9AGAR</name>
<dbReference type="Pfam" id="PF00106">
    <property type="entry name" value="adh_short"/>
    <property type="match status" value="1"/>
</dbReference>
<dbReference type="InterPro" id="IPR036291">
    <property type="entry name" value="NAD(P)-bd_dom_sf"/>
</dbReference>
<protein>
    <recommendedName>
        <fullName evidence="6">NAD(P)-binding protein</fullName>
    </recommendedName>
</protein>
<dbReference type="Proteomes" id="UP000521943">
    <property type="component" value="Unassembled WGS sequence"/>
</dbReference>
<evidence type="ECO:0000256" key="3">
    <source>
        <dbReference type="ARBA" id="ARBA00023002"/>
    </source>
</evidence>
<gene>
    <name evidence="4" type="ORF">DFP72DRAFT_252934</name>
</gene>
<dbReference type="PANTHER" id="PTHR24320:SF282">
    <property type="entry name" value="WW DOMAIN-CONTAINING OXIDOREDUCTASE"/>
    <property type="match status" value="1"/>
</dbReference>
<comment type="caution">
    <text evidence="4">The sequence shown here is derived from an EMBL/GenBank/DDBJ whole genome shotgun (WGS) entry which is preliminary data.</text>
</comment>
<dbReference type="GO" id="GO:0016491">
    <property type="term" value="F:oxidoreductase activity"/>
    <property type="evidence" value="ECO:0007669"/>
    <property type="project" value="UniProtKB-KW"/>
</dbReference>
<keyword evidence="3" id="KW-0560">Oxidoreductase</keyword>
<evidence type="ECO:0008006" key="6">
    <source>
        <dbReference type="Google" id="ProtNLM"/>
    </source>
</evidence>
<dbReference type="PRINTS" id="PR00081">
    <property type="entry name" value="GDHRDH"/>
</dbReference>
<organism evidence="4 5">
    <name type="scientific">Ephemerocybe angulata</name>
    <dbReference type="NCBI Taxonomy" id="980116"/>
    <lineage>
        <taxon>Eukaryota</taxon>
        <taxon>Fungi</taxon>
        <taxon>Dikarya</taxon>
        <taxon>Basidiomycota</taxon>
        <taxon>Agaricomycotina</taxon>
        <taxon>Agaricomycetes</taxon>
        <taxon>Agaricomycetidae</taxon>
        <taxon>Agaricales</taxon>
        <taxon>Agaricineae</taxon>
        <taxon>Psathyrellaceae</taxon>
        <taxon>Ephemerocybe</taxon>
    </lineage>
</organism>
<dbReference type="SUPFAM" id="SSF51735">
    <property type="entry name" value="NAD(P)-binding Rossmann-fold domains"/>
    <property type="match status" value="1"/>
</dbReference>
<accession>A0A8H6MAQ5</accession>